<sequence length="123" mass="14830">MKNGSIQLMDIELEHILWKKRLDLFVSEVNLMISHNQKLPEERKKDALNSIELLALEEHKDNLIKLKSRIDIKEQELKFYNKDFPITEDHEYLKDHLELRQKNHQLLDIHLDRIRDIIKEIGV</sequence>
<keyword evidence="1" id="KW-0175">Coiled coil</keyword>
<dbReference type="EMBL" id="JAPDPJ010000028">
    <property type="protein sequence ID" value="MCW3787359.1"/>
    <property type="molecule type" value="Genomic_DNA"/>
</dbReference>
<name>A0AAE3M5R8_9BACT</name>
<evidence type="ECO:0000313" key="2">
    <source>
        <dbReference type="EMBL" id="MCW3787359.1"/>
    </source>
</evidence>
<gene>
    <name evidence="2" type="ORF">OM075_12835</name>
</gene>
<protein>
    <submittedName>
        <fullName evidence="2">Uncharacterized protein</fullName>
    </submittedName>
</protein>
<comment type="caution">
    <text evidence="2">The sequence shown here is derived from an EMBL/GenBank/DDBJ whole genome shotgun (WGS) entry which is preliminary data.</text>
</comment>
<evidence type="ECO:0000313" key="3">
    <source>
        <dbReference type="Proteomes" id="UP001209229"/>
    </source>
</evidence>
<reference evidence="2" key="1">
    <citation type="submission" date="2022-10" db="EMBL/GenBank/DDBJ databases">
        <authorList>
            <person name="Yu W.X."/>
        </authorList>
    </citation>
    <scope>NUCLEOTIDE SEQUENCE</scope>
    <source>
        <strain evidence="2">AAT</strain>
    </source>
</reference>
<dbReference type="RefSeq" id="WP_301190924.1">
    <property type="nucleotide sequence ID" value="NZ_JAPDPJ010000028.1"/>
</dbReference>
<keyword evidence="3" id="KW-1185">Reference proteome</keyword>
<feature type="coiled-coil region" evidence="1">
    <location>
        <begin position="56"/>
        <end position="83"/>
    </location>
</feature>
<organism evidence="2 3">
    <name type="scientific">Plebeiibacterium sediminum</name>
    <dbReference type="NCBI Taxonomy" id="2992112"/>
    <lineage>
        <taxon>Bacteria</taxon>
        <taxon>Pseudomonadati</taxon>
        <taxon>Bacteroidota</taxon>
        <taxon>Bacteroidia</taxon>
        <taxon>Marinilabiliales</taxon>
        <taxon>Marinilabiliaceae</taxon>
        <taxon>Plebeiibacterium</taxon>
    </lineage>
</organism>
<accession>A0AAE3M5R8</accession>
<evidence type="ECO:0000256" key="1">
    <source>
        <dbReference type="SAM" id="Coils"/>
    </source>
</evidence>
<dbReference type="Proteomes" id="UP001209229">
    <property type="component" value="Unassembled WGS sequence"/>
</dbReference>
<proteinExistence type="predicted"/>
<dbReference type="AlphaFoldDB" id="A0AAE3M5R8"/>